<evidence type="ECO:0000313" key="2">
    <source>
        <dbReference type="EMBL" id="KJH49027.1"/>
    </source>
</evidence>
<reference evidence="3" key="2">
    <citation type="journal article" date="2016" name="Sci. Rep.">
        <title>Dictyocaulus viviparus genome, variome and transcriptome elucidate lungworm biology and support future intervention.</title>
        <authorList>
            <person name="McNulty S.N."/>
            <person name="Strube C."/>
            <person name="Rosa B.A."/>
            <person name="Martin J.C."/>
            <person name="Tyagi R."/>
            <person name="Choi Y.J."/>
            <person name="Wang Q."/>
            <person name="Hallsworth Pepin K."/>
            <person name="Zhang X."/>
            <person name="Ozersky P."/>
            <person name="Wilson R.K."/>
            <person name="Sternberg P.W."/>
            <person name="Gasser R.B."/>
            <person name="Mitreva M."/>
        </authorList>
    </citation>
    <scope>NUCLEOTIDE SEQUENCE [LARGE SCALE GENOMIC DNA]</scope>
    <source>
        <strain evidence="3">HannoverDv2000</strain>
    </source>
</reference>
<keyword evidence="3" id="KW-1185">Reference proteome</keyword>
<proteinExistence type="predicted"/>
<dbReference type="Proteomes" id="UP000053766">
    <property type="component" value="Unassembled WGS sequence"/>
</dbReference>
<sequence length="312" mass="36240">MHSSIESMLVSLALSITSQNEFEKGSRPNQQRAKKYGSYLLAEANEIFICFRYERKKLIGEGKKQTIGFQLRIFLLSMHDIKANDRTHQHAFSFTFSKSFSAHLLSCHVEQKKDEESEKLGSELSLYSKHYGTSFINDAIEMKNLWSYNFETLEPPLLLFNRQRQKKKKTHRKSCLVDEAQMEPAIISNKIHLIKQSLRSGKNDVHLNISTTINPLRIEITSSNGLDLQYNVKMMLNPMSSVENAHKLRTRTDSNCDDKREREEMRGKIKNTRKTADYTNCCEAADKQTSSHELHDIDMNEEKRELESKKDR</sequence>
<feature type="region of interest" description="Disordered" evidence="1">
    <location>
        <begin position="286"/>
        <end position="312"/>
    </location>
</feature>
<evidence type="ECO:0000313" key="3">
    <source>
        <dbReference type="Proteomes" id="UP000053766"/>
    </source>
</evidence>
<dbReference type="AlphaFoldDB" id="A0A0D8XYV1"/>
<protein>
    <submittedName>
        <fullName evidence="2">Uncharacterized protein</fullName>
    </submittedName>
</protein>
<name>A0A0D8XYV1_DICVI</name>
<organism evidence="2 3">
    <name type="scientific">Dictyocaulus viviparus</name>
    <name type="common">Bovine lungworm</name>
    <dbReference type="NCBI Taxonomy" id="29172"/>
    <lineage>
        <taxon>Eukaryota</taxon>
        <taxon>Metazoa</taxon>
        <taxon>Ecdysozoa</taxon>
        <taxon>Nematoda</taxon>
        <taxon>Chromadorea</taxon>
        <taxon>Rhabditida</taxon>
        <taxon>Rhabditina</taxon>
        <taxon>Rhabditomorpha</taxon>
        <taxon>Strongyloidea</taxon>
        <taxon>Metastrongylidae</taxon>
        <taxon>Dictyocaulus</taxon>
    </lineage>
</organism>
<reference evidence="2 3" key="1">
    <citation type="submission" date="2013-11" db="EMBL/GenBank/DDBJ databases">
        <title>Draft genome of the bovine lungworm Dictyocaulus viviparus.</title>
        <authorList>
            <person name="Mitreva M."/>
        </authorList>
    </citation>
    <scope>NUCLEOTIDE SEQUENCE [LARGE SCALE GENOMIC DNA]</scope>
    <source>
        <strain evidence="2 3">HannoverDv2000</strain>
    </source>
</reference>
<accession>A0A0D8XYV1</accession>
<dbReference type="EMBL" id="KN716248">
    <property type="protein sequence ID" value="KJH49027.1"/>
    <property type="molecule type" value="Genomic_DNA"/>
</dbReference>
<gene>
    <name evidence="2" type="ORF">DICVIV_04865</name>
</gene>
<evidence type="ECO:0000256" key="1">
    <source>
        <dbReference type="SAM" id="MobiDB-lite"/>
    </source>
</evidence>